<evidence type="ECO:0000313" key="3">
    <source>
        <dbReference type="Proteomes" id="UP000307173"/>
    </source>
</evidence>
<gene>
    <name evidence="2" type="ORF">CANINC_001998</name>
</gene>
<organism evidence="2 3">
    <name type="scientific">Pichia inconspicua</name>
    <dbReference type="NCBI Taxonomy" id="52247"/>
    <lineage>
        <taxon>Eukaryota</taxon>
        <taxon>Fungi</taxon>
        <taxon>Dikarya</taxon>
        <taxon>Ascomycota</taxon>
        <taxon>Saccharomycotina</taxon>
        <taxon>Pichiomycetes</taxon>
        <taxon>Pichiales</taxon>
        <taxon>Pichiaceae</taxon>
        <taxon>Pichia</taxon>
    </lineage>
</organism>
<reference evidence="2 3" key="1">
    <citation type="journal article" date="2019" name="Front. Genet.">
        <title>Whole-Genome Sequencing of the Opportunistic Yeast Pathogen Candida inconspicua Uncovers Its Hybrid Origin.</title>
        <authorList>
            <person name="Mixao V."/>
            <person name="Hansen A.P."/>
            <person name="Saus E."/>
            <person name="Boekhout T."/>
            <person name="Lass-Florl C."/>
            <person name="Gabaldon T."/>
        </authorList>
    </citation>
    <scope>NUCLEOTIDE SEQUENCE [LARGE SCALE GENOMIC DNA]</scope>
    <source>
        <strain evidence="2 3">CBS 180</strain>
    </source>
</reference>
<dbReference type="PANTHER" id="PTHR28527">
    <property type="entry name" value="MATING-TYPE SWITCHING PROTEIN SWI2-RELATED"/>
    <property type="match status" value="1"/>
</dbReference>
<evidence type="ECO:0000256" key="1">
    <source>
        <dbReference type="SAM" id="MobiDB-lite"/>
    </source>
</evidence>
<proteinExistence type="predicted"/>
<dbReference type="AlphaFoldDB" id="A0A4T0X2S7"/>
<feature type="region of interest" description="Disordered" evidence="1">
    <location>
        <begin position="320"/>
        <end position="339"/>
    </location>
</feature>
<keyword evidence="3" id="KW-1185">Reference proteome</keyword>
<dbReference type="Proteomes" id="UP000307173">
    <property type="component" value="Unassembled WGS sequence"/>
</dbReference>
<dbReference type="OrthoDB" id="27934at2759"/>
<dbReference type="PANTHER" id="PTHR28527:SF1">
    <property type="entry name" value="SWI5-DEPENDENT RECOMBINATION DNA REPAIR PROTEIN 1"/>
    <property type="match status" value="1"/>
</dbReference>
<feature type="region of interest" description="Disordered" evidence="1">
    <location>
        <begin position="55"/>
        <end position="97"/>
    </location>
</feature>
<evidence type="ECO:0008006" key="4">
    <source>
        <dbReference type="Google" id="ProtNLM"/>
    </source>
</evidence>
<dbReference type="Gene3D" id="6.10.140.1020">
    <property type="match status" value="1"/>
</dbReference>
<feature type="compositionally biased region" description="Polar residues" evidence="1">
    <location>
        <begin position="66"/>
        <end position="82"/>
    </location>
</feature>
<protein>
    <recommendedName>
        <fullName evidence="4">Meiosis protein 5</fullName>
    </recommendedName>
</protein>
<dbReference type="GO" id="GO:0006310">
    <property type="term" value="P:DNA recombination"/>
    <property type="evidence" value="ECO:0007669"/>
    <property type="project" value="TreeGrafter"/>
</dbReference>
<dbReference type="STRING" id="52247.A0A4T0X2S7"/>
<comment type="caution">
    <text evidence="2">The sequence shown here is derived from an EMBL/GenBank/DDBJ whole genome shotgun (WGS) entry which is preliminary data.</text>
</comment>
<sequence>MESRIELNKDDDFSGNISNSEISNLEESFTGQEILYGTITPAPTKHHVNPLPALKESLVLPKQRSRSANWSDKSKSPYSTNPKVLKRPSTCGKEGIRNFSSPLPLKVRSLLDTEIPTLSPETSMDEDTANSTFDSNISLDTCFEETPLMTKRLTSPVSVRSFSSPLAELRSKSNTKSNVQICLSQSLSTELSEESERDLQLEITKLQHEVNIMKKVKRYRMSEESESLDRLIDKWRNIAEMASNYIYNQAASKVSRMGGMSEFRKRQKKSKLRKMKFEFDESVLYRLEEYMETEEYKNLDKYDQEELISKKKELKKMSERIENGEFESSGSDTEDEEGNELTMKDLYKQLGLDYDLVYDCN</sequence>
<evidence type="ECO:0000313" key="2">
    <source>
        <dbReference type="EMBL" id="TID29424.1"/>
    </source>
</evidence>
<accession>A0A4T0X2S7</accession>
<dbReference type="EMBL" id="SELW01000316">
    <property type="protein sequence ID" value="TID29424.1"/>
    <property type="molecule type" value="Genomic_DNA"/>
</dbReference>
<name>A0A4T0X2S7_9ASCO</name>